<gene>
    <name evidence="1" type="primary">RLP27_4</name>
    <name evidence="1" type="ORF">CFP56_019084</name>
</gene>
<dbReference type="PRINTS" id="PR00019">
    <property type="entry name" value="LEURICHRPT"/>
</dbReference>
<evidence type="ECO:0000313" key="2">
    <source>
        <dbReference type="Proteomes" id="UP000237347"/>
    </source>
</evidence>
<organism evidence="1 2">
    <name type="scientific">Quercus suber</name>
    <name type="common">Cork oak</name>
    <dbReference type="NCBI Taxonomy" id="58331"/>
    <lineage>
        <taxon>Eukaryota</taxon>
        <taxon>Viridiplantae</taxon>
        <taxon>Streptophyta</taxon>
        <taxon>Embryophyta</taxon>
        <taxon>Tracheophyta</taxon>
        <taxon>Spermatophyta</taxon>
        <taxon>Magnoliopsida</taxon>
        <taxon>eudicotyledons</taxon>
        <taxon>Gunneridae</taxon>
        <taxon>Pentapetalae</taxon>
        <taxon>rosids</taxon>
        <taxon>fabids</taxon>
        <taxon>Fagales</taxon>
        <taxon>Fagaceae</taxon>
        <taxon>Quercus</taxon>
    </lineage>
</organism>
<dbReference type="PROSITE" id="PS51450">
    <property type="entry name" value="LRR"/>
    <property type="match status" value="1"/>
</dbReference>
<reference evidence="1 2" key="1">
    <citation type="journal article" date="2018" name="Sci. Data">
        <title>The draft genome sequence of cork oak.</title>
        <authorList>
            <person name="Ramos A.M."/>
            <person name="Usie A."/>
            <person name="Barbosa P."/>
            <person name="Barros P.M."/>
            <person name="Capote T."/>
            <person name="Chaves I."/>
            <person name="Simoes F."/>
            <person name="Abreu I."/>
            <person name="Carrasquinho I."/>
            <person name="Faro C."/>
            <person name="Guimaraes J.B."/>
            <person name="Mendonca D."/>
            <person name="Nobrega F."/>
            <person name="Rodrigues L."/>
            <person name="Saibo N.J.M."/>
            <person name="Varela M.C."/>
            <person name="Egas C."/>
            <person name="Matos J."/>
            <person name="Miguel C.M."/>
            <person name="Oliveira M.M."/>
            <person name="Ricardo C.P."/>
            <person name="Goncalves S."/>
        </authorList>
    </citation>
    <scope>NUCLEOTIDE SEQUENCE [LARGE SCALE GENOMIC DNA]</scope>
    <source>
        <strain evidence="2">cv. HL8</strain>
    </source>
</reference>
<dbReference type="Proteomes" id="UP000237347">
    <property type="component" value="Unassembled WGS sequence"/>
</dbReference>
<keyword evidence="2" id="KW-1185">Reference proteome</keyword>
<dbReference type="AlphaFoldDB" id="A0AAW0KJB0"/>
<dbReference type="InterPro" id="IPR032675">
    <property type="entry name" value="LRR_dom_sf"/>
</dbReference>
<name>A0AAW0KJB0_QUESU</name>
<dbReference type="InterPro" id="IPR001611">
    <property type="entry name" value="Leu-rich_rpt"/>
</dbReference>
<dbReference type="SUPFAM" id="SSF52058">
    <property type="entry name" value="L domain-like"/>
    <property type="match status" value="1"/>
</dbReference>
<accession>A0AAW0KJB0</accession>
<protein>
    <submittedName>
        <fullName evidence="1">Receptor like protein 27</fullName>
    </submittedName>
</protein>
<evidence type="ECO:0000313" key="1">
    <source>
        <dbReference type="EMBL" id="KAK7838785.1"/>
    </source>
</evidence>
<sequence length="105" mass="11624">MFSKLKNLQIVDLSHNPLLSVNTFNNTNFHGKNWEILDLYFNSLQGPLLVPPISISFLSISRNNLSGMIPSLICNISSLKVLDLSHNNLSDMISSCLGNFSDSLS</sequence>
<dbReference type="EMBL" id="PKMF04000298">
    <property type="protein sequence ID" value="KAK7838785.1"/>
    <property type="molecule type" value="Genomic_DNA"/>
</dbReference>
<comment type="caution">
    <text evidence="1">The sequence shown here is derived from an EMBL/GenBank/DDBJ whole genome shotgun (WGS) entry which is preliminary data.</text>
</comment>
<dbReference type="Gene3D" id="3.80.10.10">
    <property type="entry name" value="Ribonuclease Inhibitor"/>
    <property type="match status" value="1"/>
</dbReference>
<keyword evidence="1" id="KW-0675">Receptor</keyword>
<dbReference type="Pfam" id="PF00560">
    <property type="entry name" value="LRR_1"/>
    <property type="match status" value="3"/>
</dbReference>
<feature type="non-terminal residue" evidence="1">
    <location>
        <position position="105"/>
    </location>
</feature>
<dbReference type="PANTHER" id="PTHR46662:SF104">
    <property type="entry name" value="GPI-ANCHORED ADHESIN-LIKE PROTEIN PGA55-RELATED"/>
    <property type="match status" value="1"/>
</dbReference>
<dbReference type="PANTHER" id="PTHR46662">
    <property type="entry name" value="DI-GLUCOSE BINDING PROTEIN WITH LEUCINE-RICH REPEAT DOMAIN-CONTAINING PROTEIN"/>
    <property type="match status" value="1"/>
</dbReference>
<proteinExistence type="predicted"/>